<proteinExistence type="predicted"/>
<accession>S2J934</accession>
<dbReference type="InParanoid" id="S2J934"/>
<evidence type="ECO:0000313" key="2">
    <source>
        <dbReference type="Proteomes" id="UP000014254"/>
    </source>
</evidence>
<evidence type="ECO:0000313" key="1">
    <source>
        <dbReference type="EMBL" id="EPB86164.1"/>
    </source>
</evidence>
<reference evidence="2" key="1">
    <citation type="submission" date="2013-05" db="EMBL/GenBank/DDBJ databases">
        <title>The Genome sequence of Mucor circinelloides f. circinelloides 1006PhL.</title>
        <authorList>
            <consortium name="The Broad Institute Genomics Platform"/>
            <person name="Cuomo C."/>
            <person name="Earl A."/>
            <person name="Findley K."/>
            <person name="Lee S.C."/>
            <person name="Walker B."/>
            <person name="Young S."/>
            <person name="Zeng Q."/>
            <person name="Gargeya S."/>
            <person name="Fitzgerald M."/>
            <person name="Haas B."/>
            <person name="Abouelleil A."/>
            <person name="Allen A.W."/>
            <person name="Alvarado L."/>
            <person name="Arachchi H.M."/>
            <person name="Berlin A.M."/>
            <person name="Chapman S.B."/>
            <person name="Gainer-Dewar J."/>
            <person name="Goldberg J."/>
            <person name="Griggs A."/>
            <person name="Gujja S."/>
            <person name="Hansen M."/>
            <person name="Howarth C."/>
            <person name="Imamovic A."/>
            <person name="Ireland A."/>
            <person name="Larimer J."/>
            <person name="McCowan C."/>
            <person name="Murphy C."/>
            <person name="Pearson M."/>
            <person name="Poon T.W."/>
            <person name="Priest M."/>
            <person name="Roberts A."/>
            <person name="Saif S."/>
            <person name="Shea T."/>
            <person name="Sisk P."/>
            <person name="Sykes S."/>
            <person name="Wortman J."/>
            <person name="Nusbaum C."/>
            <person name="Birren B."/>
        </authorList>
    </citation>
    <scope>NUCLEOTIDE SEQUENCE [LARGE SCALE GENOMIC DNA]</scope>
    <source>
        <strain evidence="2">1006PhL</strain>
    </source>
</reference>
<dbReference type="EMBL" id="KE123995">
    <property type="protein sequence ID" value="EPB86164.1"/>
    <property type="molecule type" value="Genomic_DNA"/>
</dbReference>
<dbReference type="AlphaFoldDB" id="S2J934"/>
<dbReference type="VEuPathDB" id="FungiDB:HMPREF1544_07066"/>
<name>S2J934_MUCC1</name>
<organism evidence="1 2">
    <name type="scientific">Mucor circinelloides f. circinelloides (strain 1006PhL)</name>
    <name type="common">Mucormycosis agent</name>
    <name type="synonym">Calyptromyces circinelloides</name>
    <dbReference type="NCBI Taxonomy" id="1220926"/>
    <lineage>
        <taxon>Eukaryota</taxon>
        <taxon>Fungi</taxon>
        <taxon>Fungi incertae sedis</taxon>
        <taxon>Mucoromycota</taxon>
        <taxon>Mucoromycotina</taxon>
        <taxon>Mucoromycetes</taxon>
        <taxon>Mucorales</taxon>
        <taxon>Mucorineae</taxon>
        <taxon>Mucoraceae</taxon>
        <taxon>Mucor</taxon>
    </lineage>
</organism>
<keyword evidence="2" id="KW-1185">Reference proteome</keyword>
<protein>
    <submittedName>
        <fullName evidence="1">Uncharacterized protein</fullName>
    </submittedName>
</protein>
<sequence length="93" mass="10601">MPFNVNMEQVTSIFKMILNCNIKSIRGGESTEPETYGVLLKLAQKAPFKYAQVEYLPKPLVFGQVYYNMLQIYKTSLKHISVWKGSTCGIYLG</sequence>
<dbReference type="Proteomes" id="UP000014254">
    <property type="component" value="Unassembled WGS sequence"/>
</dbReference>
<gene>
    <name evidence="1" type="ORF">HMPREF1544_07066</name>
</gene>